<feature type="transmembrane region" description="Helical" evidence="6">
    <location>
        <begin position="12"/>
        <end position="35"/>
    </location>
</feature>
<dbReference type="AlphaFoldDB" id="A0AAN7U062"/>
<comment type="caution">
    <text evidence="7">The sequence shown here is derived from an EMBL/GenBank/DDBJ whole genome shotgun (WGS) entry which is preliminary data.</text>
</comment>
<protein>
    <recommendedName>
        <fullName evidence="6">Dolichyl-diphosphooligosaccharide-protein glycosyltransferase subunit OST5</fullName>
    </recommendedName>
</protein>
<keyword evidence="8" id="KW-1185">Reference proteome</keyword>
<comment type="function">
    <text evidence="6">Subunit of the oligosaccharyl transferase (OST) complex that catalyzes the initial transfer of a defined glycan (Glc(3)Man(9)GlcNAc(2) in eukaryotes) from the lipid carrier dolichol-pyrophosphate to an asparagine residue within an Asn-X-Ser/Thr consensus motif in nascent polypeptide chains, the first step in protein N-glycosylation. N-glycosylation occurs cotranslationally and the complex associates with the Sec61 complex at the channel-forming translocon complex that mediates protein translocation across the endoplasmic reticulum (ER). All subunits are required for a maximal enzyme activity.</text>
</comment>
<sequence>MALVPYTSPLDVVFYPICAFLFCVIGFAFFATFIVSEMTTVKAQKNIFRELTLALIASMSLGLGLFFVLLAGGIYV</sequence>
<evidence type="ECO:0000256" key="2">
    <source>
        <dbReference type="ARBA" id="ARBA00009825"/>
    </source>
</evidence>
<evidence type="ECO:0000256" key="1">
    <source>
        <dbReference type="ARBA" id="ARBA00004141"/>
    </source>
</evidence>
<evidence type="ECO:0000256" key="6">
    <source>
        <dbReference type="RuleBase" id="RU367008"/>
    </source>
</evidence>
<feature type="transmembrane region" description="Helical" evidence="6">
    <location>
        <begin position="47"/>
        <end position="75"/>
    </location>
</feature>
<dbReference type="InterPro" id="IPR007915">
    <property type="entry name" value="TMEM258/Ost5"/>
</dbReference>
<dbReference type="Proteomes" id="UP001344447">
    <property type="component" value="Unassembled WGS sequence"/>
</dbReference>
<proteinExistence type="inferred from homology"/>
<dbReference type="Pfam" id="PF05251">
    <property type="entry name" value="Ost5"/>
    <property type="match status" value="1"/>
</dbReference>
<evidence type="ECO:0000256" key="5">
    <source>
        <dbReference type="ARBA" id="ARBA00023136"/>
    </source>
</evidence>
<evidence type="ECO:0000256" key="3">
    <source>
        <dbReference type="ARBA" id="ARBA00022692"/>
    </source>
</evidence>
<evidence type="ECO:0000313" key="8">
    <source>
        <dbReference type="Proteomes" id="UP001344447"/>
    </source>
</evidence>
<comment type="subunit">
    <text evidence="6">Component of the oligosaccharyltransferase (OST) complex.</text>
</comment>
<comment type="similarity">
    <text evidence="2 6">Belongs to the OST5 family.</text>
</comment>
<accession>A0AAN7U062</accession>
<comment type="subcellular location">
    <subcellularLocation>
        <location evidence="1 6">Membrane</location>
        <topology evidence="1 6">Multi-pass membrane protein</topology>
    </subcellularLocation>
</comment>
<evidence type="ECO:0000313" key="7">
    <source>
        <dbReference type="EMBL" id="KAK5578813.1"/>
    </source>
</evidence>
<dbReference type="EMBL" id="JAVFKY010000003">
    <property type="protein sequence ID" value="KAK5578813.1"/>
    <property type="molecule type" value="Genomic_DNA"/>
</dbReference>
<name>A0AAN7U062_9MYCE</name>
<dbReference type="PANTHER" id="PTHR13636">
    <property type="entry name" value="TRANSMEMBRANE PROTEIN 258"/>
    <property type="match status" value="1"/>
</dbReference>
<reference evidence="7 8" key="1">
    <citation type="submission" date="2023-11" db="EMBL/GenBank/DDBJ databases">
        <title>Dfirmibasis_genome.</title>
        <authorList>
            <person name="Edelbroek B."/>
            <person name="Kjellin J."/>
            <person name="Jerlstrom-Hultqvist J."/>
            <person name="Soderbom F."/>
        </authorList>
    </citation>
    <scope>NUCLEOTIDE SEQUENCE [LARGE SCALE GENOMIC DNA]</scope>
    <source>
        <strain evidence="7 8">TNS-C-14</strain>
    </source>
</reference>
<organism evidence="7 8">
    <name type="scientific">Dictyostelium firmibasis</name>
    <dbReference type="NCBI Taxonomy" id="79012"/>
    <lineage>
        <taxon>Eukaryota</taxon>
        <taxon>Amoebozoa</taxon>
        <taxon>Evosea</taxon>
        <taxon>Eumycetozoa</taxon>
        <taxon>Dictyostelia</taxon>
        <taxon>Dictyosteliales</taxon>
        <taxon>Dictyosteliaceae</taxon>
        <taxon>Dictyostelium</taxon>
    </lineage>
</organism>
<evidence type="ECO:0000256" key="4">
    <source>
        <dbReference type="ARBA" id="ARBA00022989"/>
    </source>
</evidence>
<gene>
    <name evidence="7" type="ORF">RB653_008486</name>
</gene>
<dbReference type="GO" id="GO:0006487">
    <property type="term" value="P:protein N-linked glycosylation"/>
    <property type="evidence" value="ECO:0007669"/>
    <property type="project" value="UniProtKB-UniRule"/>
</dbReference>
<keyword evidence="4 6" id="KW-1133">Transmembrane helix</keyword>
<keyword evidence="5 6" id="KW-0472">Membrane</keyword>
<dbReference type="GO" id="GO:0008250">
    <property type="term" value="C:oligosaccharyltransferase complex"/>
    <property type="evidence" value="ECO:0007669"/>
    <property type="project" value="UniProtKB-UniRule"/>
</dbReference>
<keyword evidence="3 6" id="KW-0812">Transmembrane</keyword>